<reference evidence="3 4" key="1">
    <citation type="submission" date="2018-12" db="EMBL/GenBank/DDBJ databases">
        <authorList>
            <person name="Criscuolo A."/>
        </authorList>
    </citation>
    <scope>NUCLEOTIDE SEQUENCE [LARGE SCALE GENOMIC DNA]</scope>
    <source>
        <strain evidence="3">ACIP1116241</strain>
    </source>
</reference>
<dbReference type="AlphaFoldDB" id="A0A447IP61"/>
<dbReference type="RefSeq" id="WP_126154938.1">
    <property type="nucleotide sequence ID" value="NZ_UZWE01000035.1"/>
</dbReference>
<name>A0A447IP61_9RHOB</name>
<dbReference type="InterPro" id="IPR022472">
    <property type="entry name" value="VPLPA-CTERM"/>
</dbReference>
<dbReference type="EMBL" id="UZWE01000035">
    <property type="protein sequence ID" value="VDS09286.1"/>
    <property type="molecule type" value="Genomic_DNA"/>
</dbReference>
<feature type="transmembrane region" description="Helical" evidence="1">
    <location>
        <begin position="174"/>
        <end position="193"/>
    </location>
</feature>
<organism evidence="3 4">
    <name type="scientific">Paracoccus haematequi</name>
    <dbReference type="NCBI Taxonomy" id="2491866"/>
    <lineage>
        <taxon>Bacteria</taxon>
        <taxon>Pseudomonadati</taxon>
        <taxon>Pseudomonadota</taxon>
        <taxon>Alphaproteobacteria</taxon>
        <taxon>Rhodobacterales</taxon>
        <taxon>Paracoccaceae</taxon>
        <taxon>Paracoccus</taxon>
    </lineage>
</organism>
<keyword evidence="1" id="KW-1133">Transmembrane helix</keyword>
<feature type="signal peptide" evidence="2">
    <location>
        <begin position="1"/>
        <end position="22"/>
    </location>
</feature>
<sequence>MNLLRKAALAAMLALPGVGASAAVIDFSNASLGTHTGYVEDGFVFDKVRVVSASCANKSKQNCAAENAFRETTLTRLGGGGFTVNSLWFSIVSAASPMKLVGDKGSVTLAVGDMLGGVAIQMAKGYAADLSRNGVFQNIGFLKIVDLTLGDPGTGHFKGNLRFDDLDVTEVAPVPLPAAGGLMLAGMGGFAMLRRRKRL</sequence>
<evidence type="ECO:0008006" key="5">
    <source>
        <dbReference type="Google" id="ProtNLM"/>
    </source>
</evidence>
<dbReference type="Proteomes" id="UP000270743">
    <property type="component" value="Unassembled WGS sequence"/>
</dbReference>
<proteinExistence type="predicted"/>
<evidence type="ECO:0000256" key="2">
    <source>
        <dbReference type="SAM" id="SignalP"/>
    </source>
</evidence>
<feature type="chain" id="PRO_5019522724" description="VPLPA-CTERM protein sorting domain protein" evidence="2">
    <location>
        <begin position="23"/>
        <end position="199"/>
    </location>
</feature>
<keyword evidence="1" id="KW-0812">Transmembrane</keyword>
<keyword evidence="4" id="KW-1185">Reference proteome</keyword>
<evidence type="ECO:0000313" key="3">
    <source>
        <dbReference type="EMBL" id="VDS09286.1"/>
    </source>
</evidence>
<accession>A0A447IP61</accession>
<evidence type="ECO:0000313" key="4">
    <source>
        <dbReference type="Proteomes" id="UP000270743"/>
    </source>
</evidence>
<keyword evidence="2" id="KW-0732">Signal</keyword>
<protein>
    <recommendedName>
        <fullName evidence="5">VPLPA-CTERM protein sorting domain protein</fullName>
    </recommendedName>
</protein>
<keyword evidence="1" id="KW-0472">Membrane</keyword>
<gene>
    <name evidence="3" type="ORF">PARHAE_02484</name>
</gene>
<dbReference type="NCBIfam" id="TIGR03370">
    <property type="entry name" value="VPLPA-CTERM"/>
    <property type="match status" value="1"/>
</dbReference>
<evidence type="ECO:0000256" key="1">
    <source>
        <dbReference type="SAM" id="Phobius"/>
    </source>
</evidence>